<dbReference type="InterPro" id="IPR005158">
    <property type="entry name" value="BTAD"/>
</dbReference>
<protein>
    <recommendedName>
        <fullName evidence="8">OmpR/PhoB-type domain-containing protein</fullName>
    </recommendedName>
</protein>
<dbReference type="InterPro" id="IPR011990">
    <property type="entry name" value="TPR-like_helical_dom_sf"/>
</dbReference>
<dbReference type="Gene3D" id="1.10.10.10">
    <property type="entry name" value="Winged helix-like DNA-binding domain superfamily/Winged helix DNA-binding domain"/>
    <property type="match status" value="1"/>
</dbReference>
<feature type="domain" description="OmpR/PhoB-type" evidence="8">
    <location>
        <begin position="1"/>
        <end position="106"/>
    </location>
</feature>
<evidence type="ECO:0000313" key="9">
    <source>
        <dbReference type="EMBL" id="GAA0231898.1"/>
    </source>
</evidence>
<dbReference type="SMART" id="SM01043">
    <property type="entry name" value="BTAD"/>
    <property type="match status" value="1"/>
</dbReference>
<keyword evidence="7" id="KW-0812">Transmembrane</keyword>
<keyword evidence="10" id="KW-1185">Reference proteome</keyword>
<evidence type="ECO:0000259" key="8">
    <source>
        <dbReference type="PROSITE" id="PS51755"/>
    </source>
</evidence>
<feature type="transmembrane region" description="Helical" evidence="7">
    <location>
        <begin position="414"/>
        <end position="434"/>
    </location>
</feature>
<sequence length="598" mass="64614">MDVDGAEPALRFAALGPLRIWRGGQALDLGPGKQRAVLAVLLLEANRAVPAQRIVEAVWDDDPPENGANVVQKYVAGLRRVLEPERSPRTPSQVLTLGDGGYRLHVGEYDVQTFQNRVRRAETLRRSDDTPGAAAELRRGLELWRGVPIAGLAGRWFDARRQQLGDQYAAAWESLAELELELGRHAGLTTELGRLVNEYPGREGLRAALMLALYRSGRQVEALAAYRDAQDHLREEFGVDPGDHLRELHQQILSSDPALSPTTATTPTTATAPAAATTPAMATAPTPPPAEQPLSPVPEAPFPAPPPVSPALAFPPPAHAYPPVSPPPVYPPPTAPPPATQWHPIGAPTATRPVYAAPPYPAMPPPPPTPTPTTDGRALFGGIKAALLTLVAILTVGHATFLIIGHIGMRRRSILNLLAAVVYAAATVGLWIALITIPTEYSEVDSPWTVWDWFILSGFVGPPILGAVHVFALVLHDESSRRTVDRAAVISGQMDRERALQIVTHHPEMARDLRIGRPDLPRWFADGGLIDVNGVPEYVLSQIAGLSIEQAGRIIADRFVRGPYTSVYDLTCRHPDLRLNVAALHRFVALVVPSNSTT</sequence>
<dbReference type="InterPro" id="IPR016032">
    <property type="entry name" value="Sig_transdc_resp-reg_C-effctor"/>
</dbReference>
<dbReference type="SUPFAM" id="SSF47781">
    <property type="entry name" value="RuvA domain 2-like"/>
    <property type="match status" value="1"/>
</dbReference>
<organism evidence="9 10">
    <name type="scientific">Cryptosporangium japonicum</name>
    <dbReference type="NCBI Taxonomy" id="80872"/>
    <lineage>
        <taxon>Bacteria</taxon>
        <taxon>Bacillati</taxon>
        <taxon>Actinomycetota</taxon>
        <taxon>Actinomycetes</taxon>
        <taxon>Cryptosporangiales</taxon>
        <taxon>Cryptosporangiaceae</taxon>
        <taxon>Cryptosporangium</taxon>
    </lineage>
</organism>
<dbReference type="EMBL" id="BAAAGX010000006">
    <property type="protein sequence ID" value="GAA0231898.1"/>
    <property type="molecule type" value="Genomic_DNA"/>
</dbReference>
<dbReference type="Gene3D" id="1.25.40.10">
    <property type="entry name" value="Tetratricopeptide repeat domain"/>
    <property type="match status" value="1"/>
</dbReference>
<keyword evidence="7" id="KW-0472">Membrane</keyword>
<reference evidence="9 10" key="1">
    <citation type="journal article" date="2019" name="Int. J. Syst. Evol. Microbiol.">
        <title>The Global Catalogue of Microorganisms (GCM) 10K type strain sequencing project: providing services to taxonomists for standard genome sequencing and annotation.</title>
        <authorList>
            <consortium name="The Broad Institute Genomics Platform"/>
            <consortium name="The Broad Institute Genome Sequencing Center for Infectious Disease"/>
            <person name="Wu L."/>
            <person name="Ma J."/>
        </authorList>
    </citation>
    <scope>NUCLEOTIDE SEQUENCE [LARGE SCALE GENOMIC DNA]</scope>
    <source>
        <strain evidence="9 10">JCM 10425</strain>
    </source>
</reference>
<name>A0ABN0TWY3_9ACTN</name>
<dbReference type="PANTHER" id="PTHR35807">
    <property type="entry name" value="TRANSCRIPTIONAL REGULATOR REDD-RELATED"/>
    <property type="match status" value="1"/>
</dbReference>
<feature type="transmembrane region" description="Helical" evidence="7">
    <location>
        <begin position="454"/>
        <end position="475"/>
    </location>
</feature>
<dbReference type="PANTHER" id="PTHR35807:SF1">
    <property type="entry name" value="TRANSCRIPTIONAL REGULATOR REDD"/>
    <property type="match status" value="1"/>
</dbReference>
<gene>
    <name evidence="9" type="ORF">GCM10009539_16630</name>
</gene>
<evidence type="ECO:0000256" key="1">
    <source>
        <dbReference type="ARBA" id="ARBA00005820"/>
    </source>
</evidence>
<evidence type="ECO:0000313" key="10">
    <source>
        <dbReference type="Proteomes" id="UP001500967"/>
    </source>
</evidence>
<feature type="region of interest" description="Disordered" evidence="6">
    <location>
        <begin position="255"/>
        <end position="302"/>
    </location>
</feature>
<evidence type="ECO:0000256" key="2">
    <source>
        <dbReference type="ARBA" id="ARBA00023015"/>
    </source>
</evidence>
<dbReference type="CDD" id="cd15831">
    <property type="entry name" value="BTAD"/>
    <property type="match status" value="1"/>
</dbReference>
<evidence type="ECO:0000256" key="3">
    <source>
        <dbReference type="ARBA" id="ARBA00023125"/>
    </source>
</evidence>
<accession>A0ABN0TWY3</accession>
<keyword evidence="4" id="KW-0804">Transcription</keyword>
<dbReference type="InterPro" id="IPR051677">
    <property type="entry name" value="AfsR-DnrI-RedD_regulator"/>
</dbReference>
<evidence type="ECO:0000256" key="7">
    <source>
        <dbReference type="SAM" id="Phobius"/>
    </source>
</evidence>
<dbReference type="PROSITE" id="PS51755">
    <property type="entry name" value="OMPR_PHOB"/>
    <property type="match status" value="1"/>
</dbReference>
<dbReference type="InterPro" id="IPR001867">
    <property type="entry name" value="OmpR/PhoB-type_DNA-bd"/>
</dbReference>
<comment type="caution">
    <text evidence="9">The sequence shown here is derived from an EMBL/GenBank/DDBJ whole genome shotgun (WGS) entry which is preliminary data.</text>
</comment>
<evidence type="ECO:0000256" key="5">
    <source>
        <dbReference type="PROSITE-ProRule" id="PRU01091"/>
    </source>
</evidence>
<keyword evidence="2" id="KW-0805">Transcription regulation</keyword>
<dbReference type="Pfam" id="PF00486">
    <property type="entry name" value="Trans_reg_C"/>
    <property type="match status" value="1"/>
</dbReference>
<feature type="compositionally biased region" description="Pro residues" evidence="6">
    <location>
        <begin position="285"/>
        <end position="302"/>
    </location>
</feature>
<dbReference type="InterPro" id="IPR010994">
    <property type="entry name" value="RuvA_2-like"/>
</dbReference>
<keyword evidence="7" id="KW-1133">Transmembrane helix</keyword>
<dbReference type="SUPFAM" id="SSF46894">
    <property type="entry name" value="C-terminal effector domain of the bipartite response regulators"/>
    <property type="match status" value="1"/>
</dbReference>
<dbReference type="Pfam" id="PF03704">
    <property type="entry name" value="BTAD"/>
    <property type="match status" value="1"/>
</dbReference>
<evidence type="ECO:0000256" key="6">
    <source>
        <dbReference type="SAM" id="MobiDB-lite"/>
    </source>
</evidence>
<dbReference type="InterPro" id="IPR036388">
    <property type="entry name" value="WH-like_DNA-bd_sf"/>
</dbReference>
<dbReference type="RefSeq" id="WP_344648124.1">
    <property type="nucleotide sequence ID" value="NZ_BAAAGX010000006.1"/>
</dbReference>
<feature type="compositionally biased region" description="Low complexity" evidence="6">
    <location>
        <begin position="261"/>
        <end position="284"/>
    </location>
</feature>
<feature type="transmembrane region" description="Helical" evidence="7">
    <location>
        <begin position="385"/>
        <end position="407"/>
    </location>
</feature>
<keyword evidence="3 5" id="KW-0238">DNA-binding</keyword>
<feature type="DNA-binding region" description="OmpR/PhoB-type" evidence="5">
    <location>
        <begin position="1"/>
        <end position="106"/>
    </location>
</feature>
<proteinExistence type="inferred from homology"/>
<comment type="similarity">
    <text evidence="1">Belongs to the AfsR/DnrI/RedD regulatory family.</text>
</comment>
<dbReference type="SUPFAM" id="SSF48452">
    <property type="entry name" value="TPR-like"/>
    <property type="match status" value="1"/>
</dbReference>
<dbReference type="Proteomes" id="UP001500967">
    <property type="component" value="Unassembled WGS sequence"/>
</dbReference>
<evidence type="ECO:0000256" key="4">
    <source>
        <dbReference type="ARBA" id="ARBA00023163"/>
    </source>
</evidence>
<dbReference type="SMART" id="SM00862">
    <property type="entry name" value="Trans_reg_C"/>
    <property type="match status" value="1"/>
</dbReference>